<keyword evidence="2" id="KW-1185">Reference proteome</keyword>
<protein>
    <submittedName>
        <fullName evidence="1">Uncharacterized protein</fullName>
    </submittedName>
</protein>
<reference evidence="1" key="2">
    <citation type="submission" date="2013-10" db="EMBL/GenBank/DDBJ databases">
        <authorList>
            <person name="Aslett M."/>
        </authorList>
    </citation>
    <scope>NUCLEOTIDE SEQUENCE [LARGE SCALE GENOMIC DNA]</scope>
    <source>
        <strain evidence="1">Houghton</strain>
    </source>
</reference>
<dbReference type="AlphaFoldDB" id="U6H5I5"/>
<proteinExistence type="predicted"/>
<evidence type="ECO:0000313" key="2">
    <source>
        <dbReference type="Proteomes" id="UP000018201"/>
    </source>
</evidence>
<dbReference type="Proteomes" id="UP000018201">
    <property type="component" value="Unassembled WGS sequence"/>
</dbReference>
<sequence>MKSYMRIRSLFAKEWLTAKDADALVMEAEQLVNYASARLGKQQIRCTANYLVAKLSSLFMVFDHLVCIIELLGDKMNTDSWWPEFVQKFRIDYRFPEAARTKKTEMLNKLVNRLTSALAIYKTGRRPPLEDVVELKRAILAQAYKGSQLAHPLWELWIRDDREFCGYSDSSGNPFYLQGDG</sequence>
<organism evidence="1 2">
    <name type="scientific">Eimeria praecox</name>
    <dbReference type="NCBI Taxonomy" id="51316"/>
    <lineage>
        <taxon>Eukaryota</taxon>
        <taxon>Sar</taxon>
        <taxon>Alveolata</taxon>
        <taxon>Apicomplexa</taxon>
        <taxon>Conoidasida</taxon>
        <taxon>Coccidia</taxon>
        <taxon>Eucoccidiorida</taxon>
        <taxon>Eimeriorina</taxon>
        <taxon>Eimeriidae</taxon>
        <taxon>Eimeria</taxon>
    </lineage>
</organism>
<reference evidence="1" key="1">
    <citation type="submission" date="2013-10" db="EMBL/GenBank/DDBJ databases">
        <title>Genomic analysis of the causative agents of coccidiosis in chickens.</title>
        <authorList>
            <person name="Reid A.J."/>
            <person name="Blake D."/>
            <person name="Billington K."/>
            <person name="Browne H."/>
            <person name="Dunn M."/>
            <person name="Hung S."/>
            <person name="Kawahara F."/>
            <person name="Miranda-Saavedra D."/>
            <person name="Mourier T."/>
            <person name="Nagra H."/>
            <person name="Otto T.D."/>
            <person name="Rawlings N."/>
            <person name="Sanchez A."/>
            <person name="Sanders M."/>
            <person name="Subramaniam C."/>
            <person name="Tay Y."/>
            <person name="Dear P."/>
            <person name="Doerig C."/>
            <person name="Gruber A."/>
            <person name="Parkinson J."/>
            <person name="Shirley M."/>
            <person name="Wan K.L."/>
            <person name="Berriman M."/>
            <person name="Tomley F."/>
            <person name="Pain A."/>
        </authorList>
    </citation>
    <scope>NUCLEOTIDE SEQUENCE [LARGE SCALE GENOMIC DNA]</scope>
    <source>
        <strain evidence="1">Houghton</strain>
    </source>
</reference>
<accession>U6H5I5</accession>
<evidence type="ECO:0000313" key="1">
    <source>
        <dbReference type="EMBL" id="CDI87846.1"/>
    </source>
</evidence>
<dbReference type="VEuPathDB" id="ToxoDB:EPH_0064470"/>
<gene>
    <name evidence="1" type="ORF">EPH_0064470</name>
</gene>
<dbReference type="EMBL" id="HG708430">
    <property type="protein sequence ID" value="CDI87846.1"/>
    <property type="molecule type" value="Genomic_DNA"/>
</dbReference>
<name>U6H5I5_9EIME</name>
<dbReference type="OrthoDB" id="347378at2759"/>